<accession>A0ACA9LN19</accession>
<evidence type="ECO:0000313" key="2">
    <source>
        <dbReference type="Proteomes" id="UP000789525"/>
    </source>
</evidence>
<keyword evidence="2" id="KW-1185">Reference proteome</keyword>
<dbReference type="Proteomes" id="UP000789525">
    <property type="component" value="Unassembled WGS sequence"/>
</dbReference>
<proteinExistence type="predicted"/>
<name>A0ACA9LN19_9GLOM</name>
<reference evidence="1" key="1">
    <citation type="submission" date="2021-06" db="EMBL/GenBank/DDBJ databases">
        <authorList>
            <person name="Kallberg Y."/>
            <person name="Tangrot J."/>
            <person name="Rosling A."/>
        </authorList>
    </citation>
    <scope>NUCLEOTIDE SEQUENCE</scope>
    <source>
        <strain evidence="1">CL356</strain>
    </source>
</reference>
<sequence>MSEIVQNIYIRDTEIRNTPKPHIVYRVEVNTSSRTWSIWKRYSEFDELNDKFVRLFPNNPPPNEMPAKHYFQSTLGNPVLIEERRRGLEDFLRGILFHKDDRWRETDEWKEFLAIPTGRPLDATTMYTSESWLDEYNQVQSMTKEIRSLLNRRETHIISNEVQASHNCGVQAKKSLAALGVRVTQLEGGLTGLAKGMGRDGKIMSEGELRRRQDLLNDLKDEKDTLNKLVMANRPDISKSTTPASSVDRAALFRQPVPRHRSSPQLSGRLGNNVNVLERPPSRRVFGNARAMPEETEVTRGLDNEGLVNLQRQTMEDQEHHVEQFSAILSRHKQIGLAIGQELDIQNQMLSELNVDQTATYANNGHCRNGQYCDYSHIHGQGLDGEESSSTRKTNSPRRSDFNSSPKAQSSNASSTNQFASPHRASNSHYKQHENITICKYFLRNSCIYGDSCWNRHERPEATVENSPYVVPSPTFAKSGPAKDQIISSYRERLAQIPCKYFKETRRCPFADACHYEHANPDGTRCILGPPRKKKTRSVCPIENFRYLEVSGESSVIDISAISEILGGLSRDHGFRNIFARDWGDNWDDKIDFAENPSWDDDFPFEDQIGSFSSDNQEDITENSNNTGWGNSEWGENSGEWWTGWD</sequence>
<protein>
    <submittedName>
        <fullName evidence="1">16227_t:CDS:1</fullName>
    </submittedName>
</protein>
<evidence type="ECO:0000313" key="1">
    <source>
        <dbReference type="EMBL" id="CAG8539184.1"/>
    </source>
</evidence>
<organism evidence="1 2">
    <name type="scientific">Acaulospora colombiana</name>
    <dbReference type="NCBI Taxonomy" id="27376"/>
    <lineage>
        <taxon>Eukaryota</taxon>
        <taxon>Fungi</taxon>
        <taxon>Fungi incertae sedis</taxon>
        <taxon>Mucoromycota</taxon>
        <taxon>Glomeromycotina</taxon>
        <taxon>Glomeromycetes</taxon>
        <taxon>Diversisporales</taxon>
        <taxon>Acaulosporaceae</taxon>
        <taxon>Acaulospora</taxon>
    </lineage>
</organism>
<gene>
    <name evidence="1" type="ORF">ACOLOM_LOCUS4401</name>
</gene>
<dbReference type="EMBL" id="CAJVPT010007237">
    <property type="protein sequence ID" value="CAG8539184.1"/>
    <property type="molecule type" value="Genomic_DNA"/>
</dbReference>
<comment type="caution">
    <text evidence="1">The sequence shown here is derived from an EMBL/GenBank/DDBJ whole genome shotgun (WGS) entry which is preliminary data.</text>
</comment>